<comment type="cofactor">
    <cofactor evidence="14">
        <name>Mg(2+)</name>
        <dbReference type="ChEBI" id="CHEBI:18420"/>
    </cofactor>
    <text evidence="14">Binds 1 Mg(2+) ion per subunit. May bind a second metal ion at a regulatory site, or after substrate binding.</text>
</comment>
<evidence type="ECO:0000256" key="18">
    <source>
        <dbReference type="SAM" id="MobiDB-lite"/>
    </source>
</evidence>
<feature type="compositionally biased region" description="Low complexity" evidence="18">
    <location>
        <begin position="244"/>
        <end position="255"/>
    </location>
</feature>
<evidence type="ECO:0000256" key="13">
    <source>
        <dbReference type="ARBA" id="ARBA00049244"/>
    </source>
</evidence>
<evidence type="ECO:0000256" key="15">
    <source>
        <dbReference type="PIRSR" id="PIRSR606309-1"/>
    </source>
</evidence>
<reference evidence="20 21" key="1">
    <citation type="submission" date="2016-08" db="EMBL/GenBank/DDBJ databases">
        <authorList>
            <person name="Seilhamer J.J."/>
        </authorList>
    </citation>
    <scope>NUCLEOTIDE SEQUENCE [LARGE SCALE GENOMIC DNA]</scope>
    <source>
        <strain evidence="20 21">BRTC-1</strain>
    </source>
</reference>
<keyword evidence="14" id="KW-0255">Endonuclease</keyword>
<dbReference type="GO" id="GO:0045004">
    <property type="term" value="P:DNA replication proofreading"/>
    <property type="evidence" value="ECO:0007669"/>
    <property type="project" value="TreeGrafter"/>
</dbReference>
<keyword evidence="5" id="KW-0235">DNA replication</keyword>
<keyword evidence="8 14" id="KW-0378">Hydrolase</keyword>
<dbReference type="AlphaFoldDB" id="A0A1B2M129"/>
<name>A0A1B2M129_9GAMM</name>
<feature type="binding site" evidence="14">
    <location>
        <position position="70"/>
    </location>
    <ligand>
        <name>Mg(2+)</name>
        <dbReference type="ChEBI" id="CHEBI:18420"/>
        <label>1</label>
    </ligand>
</feature>
<proteinExistence type="inferred from homology"/>
<keyword evidence="7 14" id="KW-0479">Metal-binding</keyword>
<dbReference type="NCBIfam" id="TIGR01406">
    <property type="entry name" value="dnaQ_proteo"/>
    <property type="match status" value="1"/>
</dbReference>
<dbReference type="InterPro" id="IPR006309">
    <property type="entry name" value="DnaQ_proteo"/>
</dbReference>
<dbReference type="InterPro" id="IPR006054">
    <property type="entry name" value="DnaQ"/>
</dbReference>
<dbReference type="STRING" id="1789224.BFG52_11340"/>
<dbReference type="CDD" id="cd06131">
    <property type="entry name" value="DNA_pol_III_epsilon_Ecoli_like"/>
    <property type="match status" value="1"/>
</dbReference>
<feature type="region of interest" description="Disordered" evidence="18">
    <location>
        <begin position="244"/>
        <end position="291"/>
    </location>
</feature>
<evidence type="ECO:0000256" key="4">
    <source>
        <dbReference type="ARBA" id="ARBA00022695"/>
    </source>
</evidence>
<dbReference type="InterPro" id="IPR013520">
    <property type="entry name" value="Ribonucl_H"/>
</dbReference>
<dbReference type="InterPro" id="IPR022892">
    <property type="entry name" value="RNaseHI"/>
</dbReference>
<evidence type="ECO:0000256" key="7">
    <source>
        <dbReference type="ARBA" id="ARBA00022723"/>
    </source>
</evidence>
<feature type="binding site" evidence="14">
    <location>
        <position position="10"/>
    </location>
    <ligand>
        <name>Mg(2+)</name>
        <dbReference type="ChEBI" id="CHEBI:18420"/>
        <label>1</label>
    </ligand>
</feature>
<keyword evidence="9" id="KW-0269">Exonuclease</keyword>
<accession>A0A1B2M129</accession>
<evidence type="ECO:0000256" key="8">
    <source>
        <dbReference type="ARBA" id="ARBA00022801"/>
    </source>
</evidence>
<feature type="binding site" evidence="17">
    <location>
        <position position="474"/>
    </location>
    <ligand>
        <name>a divalent metal cation</name>
        <dbReference type="ChEBI" id="CHEBI:60240"/>
        <label>1</label>
        <note>catalytic</note>
    </ligand>
</feature>
<dbReference type="GO" id="GO:0008408">
    <property type="term" value="F:3'-5' exonuclease activity"/>
    <property type="evidence" value="ECO:0007669"/>
    <property type="project" value="TreeGrafter"/>
</dbReference>
<feature type="domain" description="RNase H type-1" evidence="19">
    <location>
        <begin position="1"/>
        <end position="137"/>
    </location>
</feature>
<dbReference type="InterPro" id="IPR012337">
    <property type="entry name" value="RNaseH-like_sf"/>
</dbReference>
<feature type="binding site" evidence="16">
    <location>
        <position position="474"/>
    </location>
    <ligand>
        <name>substrate</name>
    </ligand>
</feature>
<organism evidence="20 21">
    <name type="scientific">Acinetobacter larvae</name>
    <dbReference type="NCBI Taxonomy" id="1789224"/>
    <lineage>
        <taxon>Bacteria</taxon>
        <taxon>Pseudomonadati</taxon>
        <taxon>Pseudomonadota</taxon>
        <taxon>Gammaproteobacteria</taxon>
        <taxon>Moraxellales</taxon>
        <taxon>Moraxellaceae</taxon>
        <taxon>Acinetobacter</taxon>
    </lineage>
</organism>
<protein>
    <recommendedName>
        <fullName evidence="14">Ribonuclease H</fullName>
        <shortName evidence="14">RNase H</shortName>
        <ecNumber evidence="14">3.1.26.4</ecNumber>
    </recommendedName>
</protein>
<feature type="binding site" evidence="14">
    <location>
        <position position="48"/>
    </location>
    <ligand>
        <name>Mg(2+)</name>
        <dbReference type="ChEBI" id="CHEBI:18420"/>
        <label>1</label>
    </ligand>
</feature>
<evidence type="ECO:0000259" key="19">
    <source>
        <dbReference type="PROSITE" id="PS50879"/>
    </source>
</evidence>
<feature type="binding site" evidence="16">
    <location>
        <position position="375"/>
    </location>
    <ligand>
        <name>substrate</name>
    </ligand>
</feature>
<dbReference type="Gene3D" id="3.30.420.10">
    <property type="entry name" value="Ribonuclease H-like superfamily/Ribonuclease H"/>
    <property type="match status" value="2"/>
</dbReference>
<keyword evidence="10 14" id="KW-0460">Magnesium</keyword>
<dbReference type="SUPFAM" id="SSF53098">
    <property type="entry name" value="Ribonuclease H-like"/>
    <property type="match status" value="2"/>
</dbReference>
<feature type="binding site" evidence="17">
    <location>
        <position position="328"/>
    </location>
    <ligand>
        <name>a divalent metal cation</name>
        <dbReference type="ChEBI" id="CHEBI:60240"/>
        <label>1</label>
        <note>catalytic</note>
    </ligand>
</feature>
<dbReference type="GO" id="GO:0000287">
    <property type="term" value="F:magnesium ion binding"/>
    <property type="evidence" value="ECO:0007669"/>
    <property type="project" value="UniProtKB-UniRule"/>
</dbReference>
<feature type="binding site" evidence="17">
    <location>
        <position position="326"/>
    </location>
    <ligand>
        <name>a divalent metal cation</name>
        <dbReference type="ChEBI" id="CHEBI:60240"/>
        <label>1</label>
        <note>catalytic</note>
    </ligand>
</feature>
<dbReference type="GO" id="GO:0003677">
    <property type="term" value="F:DNA binding"/>
    <property type="evidence" value="ECO:0007669"/>
    <property type="project" value="InterPro"/>
</dbReference>
<keyword evidence="12 17" id="KW-0464">Manganese</keyword>
<dbReference type="EC" id="3.1.26.4" evidence="14"/>
<dbReference type="EMBL" id="CP016895">
    <property type="protein sequence ID" value="AOA58888.1"/>
    <property type="molecule type" value="Genomic_DNA"/>
</dbReference>
<dbReference type="PANTHER" id="PTHR30231">
    <property type="entry name" value="DNA POLYMERASE III SUBUNIT EPSILON"/>
    <property type="match status" value="1"/>
</dbReference>
<feature type="binding site" evidence="14">
    <location>
        <position position="10"/>
    </location>
    <ligand>
        <name>Mg(2+)</name>
        <dbReference type="ChEBI" id="CHEBI:18420"/>
        <label>2</label>
    </ligand>
</feature>
<dbReference type="NCBIfam" id="TIGR00573">
    <property type="entry name" value="dnaq"/>
    <property type="match status" value="1"/>
</dbReference>
<keyword evidence="21" id="KW-1185">Reference proteome</keyword>
<comment type="subcellular location">
    <subcellularLocation>
        <location evidence="14">Cytoplasm</location>
    </subcellularLocation>
</comment>
<dbReference type="CDD" id="cd09278">
    <property type="entry name" value="RNase_HI_prokaryote_like"/>
    <property type="match status" value="1"/>
</dbReference>
<dbReference type="Pfam" id="PF00929">
    <property type="entry name" value="RNase_T"/>
    <property type="match status" value="1"/>
</dbReference>
<comment type="subunit">
    <text evidence="2 14">Monomer.</text>
</comment>
<evidence type="ECO:0000256" key="3">
    <source>
        <dbReference type="ARBA" id="ARBA00022679"/>
    </source>
</evidence>
<evidence type="ECO:0000256" key="10">
    <source>
        <dbReference type="ARBA" id="ARBA00022842"/>
    </source>
</evidence>
<dbReference type="FunFam" id="3.30.420.10:FF:000012">
    <property type="entry name" value="DNA polymerase III subunit epsilon"/>
    <property type="match status" value="1"/>
</dbReference>
<gene>
    <name evidence="14" type="primary">rnhA</name>
    <name evidence="20" type="ORF">BFG52_11340</name>
</gene>
<evidence type="ECO:0000256" key="2">
    <source>
        <dbReference type="ARBA" id="ARBA00011245"/>
    </source>
</evidence>
<feature type="binding site" evidence="16">
    <location>
        <position position="326"/>
    </location>
    <ligand>
        <name>substrate</name>
    </ligand>
</feature>
<keyword evidence="6 14" id="KW-0540">Nuclease</keyword>
<dbReference type="GO" id="GO:0005829">
    <property type="term" value="C:cytosol"/>
    <property type="evidence" value="ECO:0007669"/>
    <property type="project" value="TreeGrafter"/>
</dbReference>
<keyword evidence="14" id="KW-0963">Cytoplasm</keyword>
<sequence>MSEKIVLYVDGACRGNPGLGGWGALILTPEQQHELCGGALQTTNNRMELQAAIEGIQYCAADAQLVIWTDSNYVKRGITEWISSWKNKNWKNVKNPELWQQLDQVCQGRDIEWNWVKGHAGHAGNETADRLANQGADLAAAAAQSASPNPILTAQNSTAMTAAIQQRYAFNPVQAVPTPASAAEATKTTDKKKIENDWLLDDPFGFDLLDNDAIAESTADTIAAETPATEIAAEKASTTLATATAHAVTATAEPTEQTDSDSDSDSDSAASFETESSSSHLAVPTAASQETTDIGQMTTDNSDIHPAIHITAANISLDGPRQLILDTETTGFYYQDGDRIIEIGAIEMINRKLTGSSIHIYIQPDKAVGDSVNVHGISDEFLVGKPRFAEIAQTAFAYLKGAEIIAHNASFDMNFLDAEFQRCKLPALSSVCEVVDTLAMAKHKHPGQKNSLDALVRRYDIIQRDRTFHGALLDAEILADVYLAMTGGQVAFDIDALSQTEHDHEHGQQQTSYSQYQLAYIAPSAEELAAHQQWMEKYQEKNDKACLFAQNSHNS</sequence>
<feature type="compositionally biased region" description="Low complexity" evidence="18">
    <location>
        <begin position="267"/>
        <end position="279"/>
    </location>
</feature>
<dbReference type="InterPro" id="IPR036397">
    <property type="entry name" value="RNaseH_sf"/>
</dbReference>
<dbReference type="SMART" id="SM00479">
    <property type="entry name" value="EXOIII"/>
    <property type="match status" value="1"/>
</dbReference>
<dbReference type="InterPro" id="IPR002156">
    <property type="entry name" value="RNaseH_domain"/>
</dbReference>
<dbReference type="KEGG" id="ala:BFG52_11340"/>
<evidence type="ECO:0000256" key="17">
    <source>
        <dbReference type="PIRSR" id="PIRSR606309-3"/>
    </source>
</evidence>
<comment type="cofactor">
    <cofactor evidence="1">
        <name>Mn(2+)</name>
        <dbReference type="ChEBI" id="CHEBI:29035"/>
    </cofactor>
</comment>
<dbReference type="Pfam" id="PF00075">
    <property type="entry name" value="RNase_H"/>
    <property type="match status" value="1"/>
</dbReference>
<evidence type="ECO:0000256" key="12">
    <source>
        <dbReference type="ARBA" id="ARBA00023211"/>
    </source>
</evidence>
<evidence type="ECO:0000256" key="14">
    <source>
        <dbReference type="HAMAP-Rule" id="MF_00042"/>
    </source>
</evidence>
<comment type="function">
    <text evidence="14">Endonuclease that specifically degrades the RNA of RNA-DNA hybrids.</text>
</comment>
<evidence type="ECO:0000256" key="6">
    <source>
        <dbReference type="ARBA" id="ARBA00022722"/>
    </source>
</evidence>
<dbReference type="NCBIfam" id="NF004316">
    <property type="entry name" value="PRK05711.1"/>
    <property type="match status" value="1"/>
</dbReference>
<dbReference type="NCBIfam" id="NF001236">
    <property type="entry name" value="PRK00203.1"/>
    <property type="match status" value="1"/>
</dbReference>
<comment type="catalytic activity">
    <reaction evidence="13">
        <text>DNA(n) + a 2'-deoxyribonucleoside 5'-triphosphate = DNA(n+1) + diphosphate</text>
        <dbReference type="Rhea" id="RHEA:22508"/>
        <dbReference type="Rhea" id="RHEA-COMP:17339"/>
        <dbReference type="Rhea" id="RHEA-COMP:17340"/>
        <dbReference type="ChEBI" id="CHEBI:33019"/>
        <dbReference type="ChEBI" id="CHEBI:61560"/>
        <dbReference type="ChEBI" id="CHEBI:173112"/>
        <dbReference type="EC" id="2.7.7.7"/>
    </reaction>
</comment>
<evidence type="ECO:0000256" key="16">
    <source>
        <dbReference type="PIRSR" id="PIRSR606309-2"/>
    </source>
</evidence>
<keyword evidence="11" id="KW-0239">DNA-directed DNA polymerase</keyword>
<dbReference type="GO" id="GO:0006401">
    <property type="term" value="P:RNA catabolic process"/>
    <property type="evidence" value="ECO:0007669"/>
    <property type="project" value="UniProtKB-UniRule"/>
</dbReference>
<evidence type="ECO:0000313" key="21">
    <source>
        <dbReference type="Proteomes" id="UP000093391"/>
    </source>
</evidence>
<keyword evidence="4" id="KW-0548">Nucleotidyltransferase</keyword>
<dbReference type="HAMAP" id="MF_00042">
    <property type="entry name" value="RNase_H"/>
    <property type="match status" value="1"/>
</dbReference>
<dbReference type="GO" id="GO:0003887">
    <property type="term" value="F:DNA-directed DNA polymerase activity"/>
    <property type="evidence" value="ECO:0007669"/>
    <property type="project" value="UniProtKB-KW"/>
</dbReference>
<dbReference type="Proteomes" id="UP000093391">
    <property type="component" value="Chromosome"/>
</dbReference>
<dbReference type="RefSeq" id="WP_067556198.1">
    <property type="nucleotide sequence ID" value="NZ_CP016895.1"/>
</dbReference>
<dbReference type="PROSITE" id="PS50879">
    <property type="entry name" value="RNASE_H_1"/>
    <property type="match status" value="1"/>
</dbReference>
<evidence type="ECO:0000256" key="1">
    <source>
        <dbReference type="ARBA" id="ARBA00001936"/>
    </source>
</evidence>
<keyword evidence="3" id="KW-0808">Transferase</keyword>
<comment type="cofactor">
    <cofactor evidence="17">
        <name>Mg(2+)</name>
        <dbReference type="ChEBI" id="CHEBI:18420"/>
    </cofactor>
    <cofactor evidence="17">
        <name>Mn(2+)</name>
        <dbReference type="ChEBI" id="CHEBI:29035"/>
    </cofactor>
    <text evidence="17">Binds 2 divalent metal cations. Magnesium or manganese.</text>
</comment>
<dbReference type="OrthoDB" id="9804290at2"/>
<evidence type="ECO:0000256" key="11">
    <source>
        <dbReference type="ARBA" id="ARBA00022932"/>
    </source>
</evidence>
<feature type="binding site" evidence="14">
    <location>
        <position position="129"/>
    </location>
    <ligand>
        <name>Mg(2+)</name>
        <dbReference type="ChEBI" id="CHEBI:18420"/>
        <label>2</label>
    </ligand>
</feature>
<evidence type="ECO:0000313" key="20">
    <source>
        <dbReference type="EMBL" id="AOA58888.1"/>
    </source>
</evidence>
<comment type="catalytic activity">
    <reaction evidence="14">
        <text>Endonucleolytic cleavage to 5'-phosphomonoester.</text>
        <dbReference type="EC" id="3.1.26.4"/>
    </reaction>
</comment>
<comment type="similarity">
    <text evidence="14">Belongs to the RNase H family.</text>
</comment>
<evidence type="ECO:0000256" key="5">
    <source>
        <dbReference type="ARBA" id="ARBA00022705"/>
    </source>
</evidence>
<feature type="binding site" evidence="16">
    <location>
        <position position="328"/>
    </location>
    <ligand>
        <name>substrate</name>
    </ligand>
</feature>
<feature type="compositionally biased region" description="Acidic residues" evidence="18">
    <location>
        <begin position="256"/>
        <end position="266"/>
    </location>
</feature>
<dbReference type="PANTHER" id="PTHR30231:SF41">
    <property type="entry name" value="DNA POLYMERASE III SUBUNIT EPSILON"/>
    <property type="match status" value="1"/>
</dbReference>
<evidence type="ECO:0000256" key="9">
    <source>
        <dbReference type="ARBA" id="ARBA00022839"/>
    </source>
</evidence>
<dbReference type="GO" id="GO:0004523">
    <property type="term" value="F:RNA-DNA hybrid ribonuclease activity"/>
    <property type="evidence" value="ECO:0007669"/>
    <property type="project" value="UniProtKB-UniRule"/>
</dbReference>
<feature type="active site" description="Proton acceptor" evidence="15">
    <location>
        <position position="469"/>
    </location>
</feature>